<dbReference type="PANTHER" id="PTHR45982:SF1">
    <property type="entry name" value="REGULATOR OF CHROMOSOME CONDENSATION"/>
    <property type="match status" value="1"/>
</dbReference>
<dbReference type="PANTHER" id="PTHR45982">
    <property type="entry name" value="REGULATOR OF CHROMOSOME CONDENSATION"/>
    <property type="match status" value="1"/>
</dbReference>
<reference evidence="1" key="2">
    <citation type="submission" date="2020-09" db="EMBL/GenBank/DDBJ databases">
        <authorList>
            <person name="Sun Q."/>
            <person name="Kim S."/>
        </authorList>
    </citation>
    <scope>NUCLEOTIDE SEQUENCE</scope>
    <source>
        <strain evidence="1">KCTC 32182</strain>
    </source>
</reference>
<accession>A0A918P5F1</accession>
<proteinExistence type="predicted"/>
<organism evidence="1 2">
    <name type="scientific">Paludibacterium paludis</name>
    <dbReference type="NCBI Taxonomy" id="1225769"/>
    <lineage>
        <taxon>Bacteria</taxon>
        <taxon>Pseudomonadati</taxon>
        <taxon>Pseudomonadota</taxon>
        <taxon>Betaproteobacteria</taxon>
        <taxon>Neisseriales</taxon>
        <taxon>Chromobacteriaceae</taxon>
        <taxon>Paludibacterium</taxon>
    </lineage>
</organism>
<dbReference type="InterPro" id="IPR051553">
    <property type="entry name" value="Ran_GTPase-activating"/>
</dbReference>
<protein>
    <recommendedName>
        <fullName evidence="3">Alpha-tubulin suppressor-like RCC1 family protein</fullName>
    </recommendedName>
</protein>
<dbReference type="Proteomes" id="UP000645257">
    <property type="component" value="Unassembled WGS sequence"/>
</dbReference>
<reference evidence="1" key="1">
    <citation type="journal article" date="2014" name="Int. J. Syst. Evol. Microbiol.">
        <title>Complete genome sequence of Corynebacterium casei LMG S-19264T (=DSM 44701T), isolated from a smear-ripened cheese.</title>
        <authorList>
            <consortium name="US DOE Joint Genome Institute (JGI-PGF)"/>
            <person name="Walter F."/>
            <person name="Albersmeier A."/>
            <person name="Kalinowski J."/>
            <person name="Ruckert C."/>
        </authorList>
    </citation>
    <scope>NUCLEOTIDE SEQUENCE</scope>
    <source>
        <strain evidence="1">KCTC 32182</strain>
    </source>
</reference>
<sequence length="499" mass="51104">MPLEVLGARGGTLLARAGHCPQGARLVWRDARGTVVADGERVDDPVPDEALTVTATCGDRRAGAVLAVRSVFSTSSAFAILREDGTVTAWGSPAAGGDMGGREPRGAIQIAASERAFAARGRDGGVVAWGDAAAGGDIGRPLSGIAGLYGLHRGFLARGADGRAHVWGSAIRPFDEDGNQDNLSDVLDAPALDALRNATHVVSSLGGHAVLKRDGRVAAFGDAQVGGDVSPVADDLSDVVRLVATDYSMAALLADGRAVVWGGVTDPGVHAGGLSGGVLSLASNSAVHALLHADGSVNVLGVGLLGRGEEISGVRGRLTAVRRIYASKTAFAALGHDGRVVGWGDDERIGESFREVEPRLRDVVSIASTETSFAALTRDGRVVTWGEARTGGDSRAVAPELTGVALLFANDYAFAALKTDGTVVTWGAAGEGGDSSSVRGMLRDVRAIHSTPLGGFVAIRRDGTLVAWGSASAGGVLPRSHASRVPHSVVNSLRSQYRS</sequence>
<evidence type="ECO:0000313" key="2">
    <source>
        <dbReference type="Proteomes" id="UP000645257"/>
    </source>
</evidence>
<comment type="caution">
    <text evidence="1">The sequence shown here is derived from an EMBL/GenBank/DDBJ whole genome shotgun (WGS) entry which is preliminary data.</text>
</comment>
<gene>
    <name evidence="1" type="ORF">GCM10011289_26860</name>
</gene>
<dbReference type="Gene3D" id="2.130.10.30">
    <property type="entry name" value="Regulator of chromosome condensation 1/beta-lactamase-inhibitor protein II"/>
    <property type="match status" value="3"/>
</dbReference>
<dbReference type="InterPro" id="IPR009091">
    <property type="entry name" value="RCC1/BLIP-II"/>
</dbReference>
<dbReference type="AlphaFoldDB" id="A0A918P5F1"/>
<dbReference type="EMBL" id="BMYX01000016">
    <property type="protein sequence ID" value="GGY21766.1"/>
    <property type="molecule type" value="Genomic_DNA"/>
</dbReference>
<name>A0A918P5F1_9NEIS</name>
<evidence type="ECO:0000313" key="1">
    <source>
        <dbReference type="EMBL" id="GGY21766.1"/>
    </source>
</evidence>
<dbReference type="SUPFAM" id="SSF50985">
    <property type="entry name" value="RCC1/BLIP-II"/>
    <property type="match status" value="1"/>
</dbReference>
<keyword evidence="2" id="KW-1185">Reference proteome</keyword>
<evidence type="ECO:0008006" key="3">
    <source>
        <dbReference type="Google" id="ProtNLM"/>
    </source>
</evidence>